<reference evidence="2" key="1">
    <citation type="submission" date="2018-05" db="EMBL/GenBank/DDBJ databases">
        <authorList>
            <person name="Lanie J.A."/>
            <person name="Ng W.-L."/>
            <person name="Kazmierczak K.M."/>
            <person name="Andrzejewski T.M."/>
            <person name="Davidsen T.M."/>
            <person name="Wayne K.J."/>
            <person name="Tettelin H."/>
            <person name="Glass J.I."/>
            <person name="Rusch D."/>
            <person name="Podicherti R."/>
            <person name="Tsui H.-C.T."/>
            <person name="Winkler M.E."/>
        </authorList>
    </citation>
    <scope>NUCLEOTIDE SEQUENCE</scope>
</reference>
<accession>A0A382DW56</accession>
<dbReference type="SMART" id="SM00464">
    <property type="entry name" value="LON"/>
    <property type="match status" value="1"/>
</dbReference>
<name>A0A382DW56_9ZZZZ</name>
<dbReference type="PROSITE" id="PS51787">
    <property type="entry name" value="LON_N"/>
    <property type="match status" value="1"/>
</dbReference>
<dbReference type="Pfam" id="PF02190">
    <property type="entry name" value="LON_substr_bdg"/>
    <property type="match status" value="1"/>
</dbReference>
<organism evidence="2">
    <name type="scientific">marine metagenome</name>
    <dbReference type="NCBI Taxonomy" id="408172"/>
    <lineage>
        <taxon>unclassified sequences</taxon>
        <taxon>metagenomes</taxon>
        <taxon>ecological metagenomes</taxon>
    </lineage>
</organism>
<proteinExistence type="predicted"/>
<dbReference type="InterPro" id="IPR015947">
    <property type="entry name" value="PUA-like_sf"/>
</dbReference>
<dbReference type="AlphaFoldDB" id="A0A382DW56"/>
<dbReference type="InterPro" id="IPR046336">
    <property type="entry name" value="Lon_prtase_N_sf"/>
</dbReference>
<evidence type="ECO:0000259" key="1">
    <source>
        <dbReference type="PROSITE" id="PS51787"/>
    </source>
</evidence>
<gene>
    <name evidence="2" type="ORF">METZ01_LOCUS195008</name>
</gene>
<dbReference type="PANTHER" id="PTHR46732">
    <property type="entry name" value="ATP-DEPENDENT PROTEASE LA (LON) DOMAIN PROTEIN"/>
    <property type="match status" value="1"/>
</dbReference>
<dbReference type="Gene3D" id="2.30.130.40">
    <property type="entry name" value="LON domain-like"/>
    <property type="match status" value="1"/>
</dbReference>
<feature type="domain" description="Lon N-terminal" evidence="1">
    <location>
        <begin position="12"/>
        <end position="201"/>
    </location>
</feature>
<protein>
    <recommendedName>
        <fullName evidence="1">Lon N-terminal domain-containing protein</fullName>
    </recommendedName>
</protein>
<dbReference type="Gene3D" id="1.20.58.1480">
    <property type="match status" value="1"/>
</dbReference>
<dbReference type="InterPro" id="IPR003111">
    <property type="entry name" value="Lon_prtase_N"/>
</dbReference>
<dbReference type="SUPFAM" id="SSF88697">
    <property type="entry name" value="PUA domain-like"/>
    <property type="match status" value="1"/>
</dbReference>
<sequence>MQDDMANTERELPLFPLGGTVLFPGMNLPLQIFEERYVQMMADITKHDSCFGVVLIKEGKEVGAPATPYDVGTVAQVIKREDTPDGRIILLAQGQERFRSLDIVQQRPYLIARVELLSFDEPSISQSAMQVREKYIDYARLLAGMSNEWMKDIKVPDEAKELSYLVAQSLDANPLVKQGLLEMLSVEERLIAEIEILDLTMEHVRERVRREGPSQRFSTN</sequence>
<dbReference type="PANTHER" id="PTHR46732:SF8">
    <property type="entry name" value="ATP-DEPENDENT PROTEASE LA (LON) DOMAIN PROTEIN"/>
    <property type="match status" value="1"/>
</dbReference>
<dbReference type="EMBL" id="UINC01041207">
    <property type="protein sequence ID" value="SVB42154.1"/>
    <property type="molecule type" value="Genomic_DNA"/>
</dbReference>
<evidence type="ECO:0000313" key="2">
    <source>
        <dbReference type="EMBL" id="SVB42154.1"/>
    </source>
</evidence>